<evidence type="ECO:0000259" key="6">
    <source>
        <dbReference type="PROSITE" id="PS50110"/>
    </source>
</evidence>
<dbReference type="PANTHER" id="PTHR48111:SF67">
    <property type="entry name" value="TRANSCRIPTIONAL REGULATORY PROTEIN TCTD"/>
    <property type="match status" value="1"/>
</dbReference>
<evidence type="ECO:0000256" key="3">
    <source>
        <dbReference type="ARBA" id="ARBA00023163"/>
    </source>
</evidence>
<evidence type="ECO:0000259" key="7">
    <source>
        <dbReference type="PROSITE" id="PS51755"/>
    </source>
</evidence>
<dbReference type="GO" id="GO:0006355">
    <property type="term" value="P:regulation of DNA-templated transcription"/>
    <property type="evidence" value="ECO:0007669"/>
    <property type="project" value="InterPro"/>
</dbReference>
<dbReference type="Pfam" id="PF00072">
    <property type="entry name" value="Response_reg"/>
    <property type="match status" value="1"/>
</dbReference>
<gene>
    <name evidence="8" type="ORF">A10D4_05846</name>
</gene>
<feature type="domain" description="OmpR/PhoB-type" evidence="7">
    <location>
        <begin position="125"/>
        <end position="230"/>
    </location>
</feature>
<feature type="modified residue" description="4-aspartylphosphate" evidence="4">
    <location>
        <position position="52"/>
    </location>
</feature>
<dbReference type="Proteomes" id="UP000014115">
    <property type="component" value="Unassembled WGS sequence"/>
</dbReference>
<dbReference type="Gene3D" id="1.10.10.10">
    <property type="entry name" value="Winged helix-like DNA-binding domain superfamily/Winged helix DNA-binding domain"/>
    <property type="match status" value="1"/>
</dbReference>
<dbReference type="InterPro" id="IPR011006">
    <property type="entry name" value="CheY-like_superfamily"/>
</dbReference>
<dbReference type="SUPFAM" id="SSF52172">
    <property type="entry name" value="CheY-like"/>
    <property type="match status" value="1"/>
</dbReference>
<dbReference type="GO" id="GO:0000156">
    <property type="term" value="F:phosphorelay response regulator activity"/>
    <property type="evidence" value="ECO:0007669"/>
    <property type="project" value="TreeGrafter"/>
</dbReference>
<evidence type="ECO:0000256" key="2">
    <source>
        <dbReference type="ARBA" id="ARBA00023125"/>
    </source>
</evidence>
<dbReference type="CDD" id="cd00383">
    <property type="entry name" value="trans_reg_C"/>
    <property type="match status" value="1"/>
</dbReference>
<evidence type="ECO:0000256" key="4">
    <source>
        <dbReference type="PROSITE-ProRule" id="PRU00169"/>
    </source>
</evidence>
<dbReference type="CDD" id="cd17624">
    <property type="entry name" value="REC_OmpR_PmrA-like"/>
    <property type="match status" value="1"/>
</dbReference>
<dbReference type="InterPro" id="IPR039420">
    <property type="entry name" value="WalR-like"/>
</dbReference>
<dbReference type="GO" id="GO:0005829">
    <property type="term" value="C:cytosol"/>
    <property type="evidence" value="ECO:0007669"/>
    <property type="project" value="TreeGrafter"/>
</dbReference>
<evidence type="ECO:0000313" key="8">
    <source>
        <dbReference type="EMBL" id="EKE84193.1"/>
    </source>
</evidence>
<evidence type="ECO:0000256" key="1">
    <source>
        <dbReference type="ARBA" id="ARBA00023015"/>
    </source>
</evidence>
<dbReference type="RefSeq" id="WP_008488323.1">
    <property type="nucleotide sequence ID" value="NZ_AMRG01000006.1"/>
</dbReference>
<evidence type="ECO:0000313" key="9">
    <source>
        <dbReference type="Proteomes" id="UP000014115"/>
    </source>
</evidence>
<keyword evidence="2 5" id="KW-0238">DNA-binding</keyword>
<comment type="caution">
    <text evidence="8">The sequence shown here is derived from an EMBL/GenBank/DDBJ whole genome shotgun (WGS) entry which is preliminary data.</text>
</comment>
<dbReference type="GO" id="GO:0032993">
    <property type="term" value="C:protein-DNA complex"/>
    <property type="evidence" value="ECO:0007669"/>
    <property type="project" value="TreeGrafter"/>
</dbReference>
<proteinExistence type="predicted"/>
<dbReference type="eggNOG" id="COG0745">
    <property type="taxonomic scope" value="Bacteria"/>
</dbReference>
<dbReference type="SMART" id="SM00448">
    <property type="entry name" value="REC"/>
    <property type="match status" value="1"/>
</dbReference>
<organism evidence="8 9">
    <name type="scientific">Idiomarina xiamenensis 10-D-4</name>
    <dbReference type="NCBI Taxonomy" id="740709"/>
    <lineage>
        <taxon>Bacteria</taxon>
        <taxon>Pseudomonadati</taxon>
        <taxon>Pseudomonadota</taxon>
        <taxon>Gammaproteobacteria</taxon>
        <taxon>Alteromonadales</taxon>
        <taxon>Idiomarinaceae</taxon>
        <taxon>Idiomarina</taxon>
    </lineage>
</organism>
<dbReference type="Gene3D" id="6.10.250.690">
    <property type="match status" value="1"/>
</dbReference>
<keyword evidence="9" id="KW-1185">Reference proteome</keyword>
<dbReference type="PATRIC" id="fig|740709.3.peg.1194"/>
<dbReference type="Gene3D" id="3.40.50.2300">
    <property type="match status" value="1"/>
</dbReference>
<protein>
    <submittedName>
        <fullName evidence="8">OmpR family response regulator</fullName>
    </submittedName>
</protein>
<dbReference type="InterPro" id="IPR001789">
    <property type="entry name" value="Sig_transdc_resp-reg_receiver"/>
</dbReference>
<name>K2K8Y3_9GAMM</name>
<feature type="DNA-binding region" description="OmpR/PhoB-type" evidence="5">
    <location>
        <begin position="125"/>
        <end position="230"/>
    </location>
</feature>
<keyword evidence="1" id="KW-0805">Transcription regulation</keyword>
<keyword evidence="4" id="KW-0597">Phosphoprotein</keyword>
<evidence type="ECO:0000256" key="5">
    <source>
        <dbReference type="PROSITE-ProRule" id="PRU01091"/>
    </source>
</evidence>
<dbReference type="InterPro" id="IPR016032">
    <property type="entry name" value="Sig_transdc_resp-reg_C-effctor"/>
</dbReference>
<dbReference type="STRING" id="740709.A10D4_05846"/>
<dbReference type="EMBL" id="AMRG01000006">
    <property type="protein sequence ID" value="EKE84193.1"/>
    <property type="molecule type" value="Genomic_DNA"/>
</dbReference>
<dbReference type="SUPFAM" id="SSF46894">
    <property type="entry name" value="C-terminal effector domain of the bipartite response regulators"/>
    <property type="match status" value="1"/>
</dbReference>
<dbReference type="InterPro" id="IPR036388">
    <property type="entry name" value="WH-like_DNA-bd_sf"/>
</dbReference>
<dbReference type="PROSITE" id="PS51755">
    <property type="entry name" value="OMPR_PHOB"/>
    <property type="match status" value="1"/>
</dbReference>
<feature type="domain" description="Response regulatory" evidence="6">
    <location>
        <begin position="3"/>
        <end position="117"/>
    </location>
</feature>
<dbReference type="GO" id="GO:0000976">
    <property type="term" value="F:transcription cis-regulatory region binding"/>
    <property type="evidence" value="ECO:0007669"/>
    <property type="project" value="TreeGrafter"/>
</dbReference>
<dbReference type="SMART" id="SM00862">
    <property type="entry name" value="Trans_reg_C"/>
    <property type="match status" value="1"/>
</dbReference>
<dbReference type="Pfam" id="PF00486">
    <property type="entry name" value="Trans_reg_C"/>
    <property type="match status" value="1"/>
</dbReference>
<dbReference type="AlphaFoldDB" id="K2K8Y3"/>
<dbReference type="PANTHER" id="PTHR48111">
    <property type="entry name" value="REGULATOR OF RPOS"/>
    <property type="match status" value="1"/>
</dbReference>
<dbReference type="InterPro" id="IPR001867">
    <property type="entry name" value="OmpR/PhoB-type_DNA-bd"/>
</dbReference>
<accession>K2K8Y3</accession>
<dbReference type="PROSITE" id="PS50110">
    <property type="entry name" value="RESPONSE_REGULATORY"/>
    <property type="match status" value="1"/>
</dbReference>
<sequence length="236" mass="26202">MQRILLVEDNQRLADHVLAALKKQSLYADVCQDKAAALHTLAAQQYGVLILDRGLPDGDGLSLLKQLRQRGNMLPCLVLTAQSTIHDRVQGLDNGADDYLAKPFSMDELIARVKALLRRPTQTVSLDPRWQDLELRMQHAELCCAKDGVEYCQSLAPAEVQIMALLMQDAQHGSRVRRRQALEHAAWGVMDAVTPNALDVVIHRLRKKLSALGSVVVLTNIRGVGYQLQTETMHAS</sequence>
<keyword evidence="3" id="KW-0804">Transcription</keyword>
<reference evidence="8 9" key="1">
    <citation type="journal article" date="2012" name="J. Bacteriol.">
        <title>Genome Sequence of Idiomarina xiamenensis Type Strain 10-D-4.</title>
        <authorList>
            <person name="Lai Q."/>
            <person name="Wang L."/>
            <person name="Wang W."/>
            <person name="Shao Z."/>
        </authorList>
    </citation>
    <scope>NUCLEOTIDE SEQUENCE [LARGE SCALE GENOMIC DNA]</scope>
    <source>
        <strain evidence="8 9">10-D-4</strain>
    </source>
</reference>
<dbReference type="OrthoDB" id="9802426at2"/>